<feature type="compositionally biased region" description="Pro residues" evidence="1">
    <location>
        <begin position="110"/>
        <end position="119"/>
    </location>
</feature>
<evidence type="ECO:0000256" key="1">
    <source>
        <dbReference type="SAM" id="MobiDB-lite"/>
    </source>
</evidence>
<comment type="caution">
    <text evidence="2">The sequence shown here is derived from an EMBL/GenBank/DDBJ whole genome shotgun (WGS) entry which is preliminary data.</text>
</comment>
<name>A0ABN2ARG6_9ACTN</name>
<evidence type="ECO:0000313" key="2">
    <source>
        <dbReference type="EMBL" id="GAA1525246.1"/>
    </source>
</evidence>
<proteinExistence type="predicted"/>
<sequence>MKVFNHGIHIILDVLTCGLWLPVHLILWAAAPTVPIGGHGSAAAAASTTVVLPPSPHPAMPPYPQQATQQLPMWAIDEAREALPADAPWAAIESMAWQAVQRGPRAAAAPPAPPAPLPDPAANRWPTLDAPGTGPQGTPAELAEPEPAPEPEPEP</sequence>
<dbReference type="EMBL" id="BAAAOR010000024">
    <property type="protein sequence ID" value="GAA1525246.1"/>
    <property type="molecule type" value="Genomic_DNA"/>
</dbReference>
<gene>
    <name evidence="2" type="ORF">GCM10009788_31140</name>
</gene>
<dbReference type="RefSeq" id="WP_141003069.1">
    <property type="nucleotide sequence ID" value="NZ_BAAAOR010000024.1"/>
</dbReference>
<accession>A0ABN2ARG6</accession>
<organism evidence="2 3">
    <name type="scientific">Nocardioides humi</name>
    <dbReference type="NCBI Taxonomy" id="449461"/>
    <lineage>
        <taxon>Bacteria</taxon>
        <taxon>Bacillati</taxon>
        <taxon>Actinomycetota</taxon>
        <taxon>Actinomycetes</taxon>
        <taxon>Propionibacteriales</taxon>
        <taxon>Nocardioidaceae</taxon>
        <taxon>Nocardioides</taxon>
    </lineage>
</organism>
<reference evidence="2 3" key="1">
    <citation type="journal article" date="2019" name="Int. J. Syst. Evol. Microbiol.">
        <title>The Global Catalogue of Microorganisms (GCM) 10K type strain sequencing project: providing services to taxonomists for standard genome sequencing and annotation.</title>
        <authorList>
            <consortium name="The Broad Institute Genomics Platform"/>
            <consortium name="The Broad Institute Genome Sequencing Center for Infectious Disease"/>
            <person name="Wu L."/>
            <person name="Ma J."/>
        </authorList>
    </citation>
    <scope>NUCLEOTIDE SEQUENCE [LARGE SCALE GENOMIC DNA]</scope>
    <source>
        <strain evidence="2 3">JCM 14942</strain>
    </source>
</reference>
<dbReference type="Proteomes" id="UP001500842">
    <property type="component" value="Unassembled WGS sequence"/>
</dbReference>
<feature type="region of interest" description="Disordered" evidence="1">
    <location>
        <begin position="100"/>
        <end position="155"/>
    </location>
</feature>
<keyword evidence="3" id="KW-1185">Reference proteome</keyword>
<feature type="compositionally biased region" description="Acidic residues" evidence="1">
    <location>
        <begin position="143"/>
        <end position="155"/>
    </location>
</feature>
<evidence type="ECO:0000313" key="3">
    <source>
        <dbReference type="Proteomes" id="UP001500842"/>
    </source>
</evidence>
<protein>
    <submittedName>
        <fullName evidence="2">Uncharacterized protein</fullName>
    </submittedName>
</protein>